<gene>
    <name evidence="4" type="ORF">GLAREA_12678</name>
</gene>
<keyword evidence="5" id="KW-1185">Reference proteome</keyword>
<dbReference type="EMBL" id="KE145362">
    <property type="protein sequence ID" value="EPE31375.1"/>
    <property type="molecule type" value="Genomic_DNA"/>
</dbReference>
<dbReference type="Gene3D" id="1.25.40.20">
    <property type="entry name" value="Ankyrin repeat-containing domain"/>
    <property type="match status" value="1"/>
</dbReference>
<dbReference type="PROSITE" id="PS50297">
    <property type="entry name" value="ANK_REP_REGION"/>
    <property type="match status" value="2"/>
</dbReference>
<dbReference type="AlphaFoldDB" id="S3D0K2"/>
<dbReference type="HOGENOM" id="CLU_000288_34_23_1"/>
<dbReference type="Pfam" id="PF24883">
    <property type="entry name" value="NPHP3_N"/>
    <property type="match status" value="1"/>
</dbReference>
<dbReference type="GeneID" id="19471718"/>
<feature type="domain" description="Nephrocystin 3-like N-terminal" evidence="3">
    <location>
        <begin position="9"/>
        <end position="54"/>
    </location>
</feature>
<dbReference type="SUPFAM" id="SSF48403">
    <property type="entry name" value="Ankyrin repeat"/>
    <property type="match status" value="1"/>
</dbReference>
<dbReference type="RefSeq" id="XP_008081650.1">
    <property type="nucleotide sequence ID" value="XM_008083459.1"/>
</dbReference>
<dbReference type="OrthoDB" id="4772757at2759"/>
<dbReference type="PANTHER" id="PTHR10039:SF16">
    <property type="entry name" value="GPI INOSITOL-DEACYLASE"/>
    <property type="match status" value="1"/>
</dbReference>
<dbReference type="KEGG" id="glz:GLAREA_12678"/>
<evidence type="ECO:0000259" key="3">
    <source>
        <dbReference type="Pfam" id="PF24883"/>
    </source>
</evidence>
<dbReference type="InterPro" id="IPR036770">
    <property type="entry name" value="Ankyrin_rpt-contain_sf"/>
</dbReference>
<name>S3D0K2_GLAL2</name>
<keyword evidence="1" id="KW-0677">Repeat</keyword>
<dbReference type="SMART" id="SM00248">
    <property type="entry name" value="ANK"/>
    <property type="match status" value="6"/>
</dbReference>
<dbReference type="PROSITE" id="PS50088">
    <property type="entry name" value="ANK_REPEAT"/>
    <property type="match status" value="2"/>
</dbReference>
<dbReference type="Proteomes" id="UP000016922">
    <property type="component" value="Unassembled WGS sequence"/>
</dbReference>
<feature type="repeat" description="ANK" evidence="2">
    <location>
        <begin position="432"/>
        <end position="464"/>
    </location>
</feature>
<evidence type="ECO:0000313" key="5">
    <source>
        <dbReference type="Proteomes" id="UP000016922"/>
    </source>
</evidence>
<organism evidence="4 5">
    <name type="scientific">Glarea lozoyensis (strain ATCC 20868 / MF5171)</name>
    <dbReference type="NCBI Taxonomy" id="1116229"/>
    <lineage>
        <taxon>Eukaryota</taxon>
        <taxon>Fungi</taxon>
        <taxon>Dikarya</taxon>
        <taxon>Ascomycota</taxon>
        <taxon>Pezizomycotina</taxon>
        <taxon>Leotiomycetes</taxon>
        <taxon>Helotiales</taxon>
        <taxon>Helotiaceae</taxon>
        <taxon>Glarea</taxon>
    </lineage>
</organism>
<evidence type="ECO:0000256" key="1">
    <source>
        <dbReference type="ARBA" id="ARBA00022737"/>
    </source>
</evidence>
<evidence type="ECO:0000256" key="2">
    <source>
        <dbReference type="PROSITE-ProRule" id="PRU00023"/>
    </source>
</evidence>
<feature type="repeat" description="ANK" evidence="2">
    <location>
        <begin position="399"/>
        <end position="431"/>
    </location>
</feature>
<accession>S3D0K2</accession>
<dbReference type="Pfam" id="PF12796">
    <property type="entry name" value="Ank_2"/>
    <property type="match status" value="2"/>
</dbReference>
<evidence type="ECO:0000313" key="4">
    <source>
        <dbReference type="EMBL" id="EPE31375.1"/>
    </source>
</evidence>
<dbReference type="OMA" id="SYKGHDK"/>
<proteinExistence type="predicted"/>
<dbReference type="InterPro" id="IPR002110">
    <property type="entry name" value="Ankyrin_rpt"/>
</dbReference>
<dbReference type="eggNOG" id="KOG4177">
    <property type="taxonomic scope" value="Eukaryota"/>
</dbReference>
<dbReference type="STRING" id="1116229.S3D0K2"/>
<dbReference type="PANTHER" id="PTHR10039">
    <property type="entry name" value="AMELOGENIN"/>
    <property type="match status" value="1"/>
</dbReference>
<keyword evidence="2" id="KW-0040">ANK repeat</keyword>
<protein>
    <submittedName>
        <fullName evidence="4">Ankyrin repeat-containing protein</fullName>
    </submittedName>
</protein>
<reference evidence="4 5" key="1">
    <citation type="journal article" date="2013" name="BMC Genomics">
        <title>Genomics-driven discovery of the pneumocandin biosynthetic gene cluster in the fungus Glarea lozoyensis.</title>
        <authorList>
            <person name="Chen L."/>
            <person name="Yue Q."/>
            <person name="Zhang X."/>
            <person name="Xiang M."/>
            <person name="Wang C."/>
            <person name="Li S."/>
            <person name="Che Y."/>
            <person name="Ortiz-Lopez F.J."/>
            <person name="Bills G.F."/>
            <person name="Liu X."/>
            <person name="An Z."/>
        </authorList>
    </citation>
    <scope>NUCLEOTIDE SEQUENCE [LARGE SCALE GENOMIC DNA]</scope>
    <source>
        <strain evidence="5">ATCC 20868 / MF5171</strain>
    </source>
</reference>
<dbReference type="InterPro" id="IPR056884">
    <property type="entry name" value="NPHP3-like_N"/>
</dbReference>
<sequence length="602" mass="67880">MALLFETIADIDHLYVVIDALDECRNQDRESLLKALSQLKNAGSANLHLCVTSRPEQDIRECIEPLLSQPAIQLRDPEVKLDIKNHIQWQLAVNTKLQRWSSDIKQEIEKTLTEGANGMFRWVTCQLDALKRCVKASSVRKALKNLPKTLDQTYARVLLAIDEEYRQDAKHALIWLAFSVRPLTLKEISEAIIIDCRSDTPFDVENRFLDVTSVLIILSSLVVCALPEMIAPWPDEKPSDSYHDMTTAQQRNLIIDQPVTLAHLSVKDYILSDRIKDTEAGFFAISPSDAHLLIAESCLHYIAHTSTTDIFSTKFPLNRYVLENWYRHINLTSIDNQKSINTLALRCLLWLSSQDQSYIPLEERCYFPVTPMNLACKMGLIFAVAEILNCPTGPRKYPYGGYSLQIAIRKSHEEIAKLLIEKGANIKAQGWDGSTAISTAVIKGHTAIVELLLDLGEDVNARDRNGTSLIQHAAQRNNASTAELLLDRGTFKDVFIDGKLERGPLISAAYRGQLPLMIRLLELGSEINLLHPKLDSALHQTIRSDKQECLRELLKRGANPDLLTTNGQHPIELALRGNKIVIARILLEYGAQVVGLRFKCWR</sequence>